<dbReference type="InterPro" id="IPR017972">
    <property type="entry name" value="Cyt_P450_CS"/>
</dbReference>
<feature type="transmembrane region" description="Helical" evidence="11">
    <location>
        <begin position="124"/>
        <end position="147"/>
    </location>
</feature>
<sequence>MFVGKFPTVVISLPSPNFLDLRPFLDGERATSCFFLLEGGGATRRRAAWRRRGGGGGGSEGWDCRPNEGIAGREGEGVAAEVEEDGGCWLRSKRMEAAAEDEEGLGYLNSPYPILQITSPDKMVLIYLLLLPISITILVVITVSRFLTTSAASKHRSPTLPPGPKPWPIIGNLPHLGKQAHISLQHFSQLYGPLISLRLGSQLLVVASSPAAAAEILRTHDRLLSARYVPTVVPYDTVELDRKAIVWASSCSNDQWKAFRAMFRNQIFSAKAIESQAAVRERKVAQMVEFLEGKLGESVSIGEVVFTAIFDSLSNLMLSRDCIGFESSETANRLKSLIWRFMELGTSPNLADFFPVLKKLDPQGLRREVFRCCNELYSVWQPYVKQRRERRRRDPYGAEDFLDIFLENGLDDDQIDWLSLELFSAGTDTNTATIEWAMTELIRNKGAMEKLREELKAELSPPLVGKSQIEESAACRLPYLNAIVKETLRLHPPGPLLLPHRAPESCEVMGYTVPEGAQIVVNVWAISRDPMVWEDDPTSFKPERFIGSEVDFRGQDFELLPFGAGRRMCPGVPLATRQIPLVLAALVRNFDWCLPDGEDPAEMDMSEKFGITLQKEQPLLLVLNRSSF</sequence>
<dbReference type="Pfam" id="PF00067">
    <property type="entry name" value="p450"/>
    <property type="match status" value="1"/>
</dbReference>
<organism evidence="12 13">
    <name type="scientific">Linum tenue</name>
    <dbReference type="NCBI Taxonomy" id="586396"/>
    <lineage>
        <taxon>Eukaryota</taxon>
        <taxon>Viridiplantae</taxon>
        <taxon>Streptophyta</taxon>
        <taxon>Embryophyta</taxon>
        <taxon>Tracheophyta</taxon>
        <taxon>Spermatophyta</taxon>
        <taxon>Magnoliopsida</taxon>
        <taxon>eudicotyledons</taxon>
        <taxon>Gunneridae</taxon>
        <taxon>Pentapetalae</taxon>
        <taxon>rosids</taxon>
        <taxon>fabids</taxon>
        <taxon>Malpighiales</taxon>
        <taxon>Linaceae</taxon>
        <taxon>Linum</taxon>
    </lineage>
</organism>
<evidence type="ECO:0000313" key="12">
    <source>
        <dbReference type="EMBL" id="CAI0404277.1"/>
    </source>
</evidence>
<dbReference type="InterPro" id="IPR036396">
    <property type="entry name" value="Cyt_P450_sf"/>
</dbReference>
<dbReference type="PANTHER" id="PTHR47950:SF49">
    <property type="entry name" value="CYTOCHROME P450"/>
    <property type="match status" value="1"/>
</dbReference>
<evidence type="ECO:0000256" key="8">
    <source>
        <dbReference type="PIRSR" id="PIRSR602401-1"/>
    </source>
</evidence>
<dbReference type="Proteomes" id="UP001154282">
    <property type="component" value="Unassembled WGS sequence"/>
</dbReference>
<evidence type="ECO:0000256" key="11">
    <source>
        <dbReference type="SAM" id="Phobius"/>
    </source>
</evidence>
<dbReference type="AlphaFoldDB" id="A0AAV0J396"/>
<keyword evidence="3 8" id="KW-0349">Heme</keyword>
<dbReference type="GO" id="GO:0020037">
    <property type="term" value="F:heme binding"/>
    <property type="evidence" value="ECO:0007669"/>
    <property type="project" value="InterPro"/>
</dbReference>
<keyword evidence="4 8" id="KW-0479">Metal-binding</keyword>
<evidence type="ECO:0000256" key="3">
    <source>
        <dbReference type="ARBA" id="ARBA00022617"/>
    </source>
</evidence>
<comment type="cofactor">
    <cofactor evidence="1 8">
        <name>heme</name>
        <dbReference type="ChEBI" id="CHEBI:30413"/>
    </cofactor>
</comment>
<evidence type="ECO:0000256" key="9">
    <source>
        <dbReference type="RuleBase" id="RU000461"/>
    </source>
</evidence>
<name>A0AAV0J396_9ROSI</name>
<dbReference type="EMBL" id="CAMGYJ010000004">
    <property type="protein sequence ID" value="CAI0404277.1"/>
    <property type="molecule type" value="Genomic_DNA"/>
</dbReference>
<keyword evidence="11" id="KW-0472">Membrane</keyword>
<keyword evidence="5 9" id="KW-0560">Oxidoreductase</keyword>
<dbReference type="GO" id="GO:0016705">
    <property type="term" value="F:oxidoreductase activity, acting on paired donors, with incorporation or reduction of molecular oxygen"/>
    <property type="evidence" value="ECO:0007669"/>
    <property type="project" value="InterPro"/>
</dbReference>
<evidence type="ECO:0000256" key="6">
    <source>
        <dbReference type="ARBA" id="ARBA00023004"/>
    </source>
</evidence>
<comment type="similarity">
    <text evidence="2 9">Belongs to the cytochrome P450 family.</text>
</comment>
<comment type="caution">
    <text evidence="12">The sequence shown here is derived from an EMBL/GenBank/DDBJ whole genome shotgun (WGS) entry which is preliminary data.</text>
</comment>
<evidence type="ECO:0000256" key="2">
    <source>
        <dbReference type="ARBA" id="ARBA00010617"/>
    </source>
</evidence>
<evidence type="ECO:0000256" key="5">
    <source>
        <dbReference type="ARBA" id="ARBA00023002"/>
    </source>
</evidence>
<feature type="binding site" description="axial binding residue" evidence="8">
    <location>
        <position position="569"/>
    </location>
    <ligand>
        <name>heme</name>
        <dbReference type="ChEBI" id="CHEBI:30413"/>
    </ligand>
    <ligandPart>
        <name>Fe</name>
        <dbReference type="ChEBI" id="CHEBI:18248"/>
    </ligandPart>
</feature>
<accession>A0AAV0J396</accession>
<gene>
    <name evidence="12" type="ORF">LITE_LOCUS12388</name>
</gene>
<dbReference type="PRINTS" id="PR00463">
    <property type="entry name" value="EP450I"/>
</dbReference>
<dbReference type="PANTHER" id="PTHR47950">
    <property type="entry name" value="CYTOCHROME P450, FAMILY 76, SUBFAMILY C, POLYPEPTIDE 5-RELATED"/>
    <property type="match status" value="1"/>
</dbReference>
<keyword evidence="11" id="KW-1133">Transmembrane helix</keyword>
<keyword evidence="11" id="KW-0812">Transmembrane</keyword>
<keyword evidence="13" id="KW-1185">Reference proteome</keyword>
<protein>
    <recommendedName>
        <fullName evidence="14">Cytochrome P450</fullName>
    </recommendedName>
</protein>
<dbReference type="Gene3D" id="1.10.630.10">
    <property type="entry name" value="Cytochrome P450"/>
    <property type="match status" value="1"/>
</dbReference>
<evidence type="ECO:0000256" key="10">
    <source>
        <dbReference type="SAM" id="MobiDB-lite"/>
    </source>
</evidence>
<dbReference type="GO" id="GO:0005506">
    <property type="term" value="F:iron ion binding"/>
    <property type="evidence" value="ECO:0007669"/>
    <property type="project" value="InterPro"/>
</dbReference>
<dbReference type="PRINTS" id="PR00385">
    <property type="entry name" value="P450"/>
</dbReference>
<proteinExistence type="inferred from homology"/>
<feature type="region of interest" description="Disordered" evidence="10">
    <location>
        <begin position="49"/>
        <end position="68"/>
    </location>
</feature>
<evidence type="ECO:0008006" key="14">
    <source>
        <dbReference type="Google" id="ProtNLM"/>
    </source>
</evidence>
<dbReference type="PROSITE" id="PS00086">
    <property type="entry name" value="CYTOCHROME_P450"/>
    <property type="match status" value="1"/>
</dbReference>
<dbReference type="InterPro" id="IPR001128">
    <property type="entry name" value="Cyt_P450"/>
</dbReference>
<keyword evidence="6 8" id="KW-0408">Iron</keyword>
<evidence type="ECO:0000256" key="7">
    <source>
        <dbReference type="ARBA" id="ARBA00023033"/>
    </source>
</evidence>
<dbReference type="GO" id="GO:0004497">
    <property type="term" value="F:monooxygenase activity"/>
    <property type="evidence" value="ECO:0007669"/>
    <property type="project" value="UniProtKB-KW"/>
</dbReference>
<dbReference type="InterPro" id="IPR002401">
    <property type="entry name" value="Cyt_P450_E_grp-I"/>
</dbReference>
<dbReference type="FunFam" id="1.10.630.10:FF:000126">
    <property type="entry name" value="Predicted protein"/>
    <property type="match status" value="1"/>
</dbReference>
<keyword evidence="7 9" id="KW-0503">Monooxygenase</keyword>
<reference evidence="12" key="1">
    <citation type="submission" date="2022-08" db="EMBL/GenBank/DDBJ databases">
        <authorList>
            <person name="Gutierrez-Valencia J."/>
        </authorList>
    </citation>
    <scope>NUCLEOTIDE SEQUENCE</scope>
</reference>
<dbReference type="SUPFAM" id="SSF48264">
    <property type="entry name" value="Cytochrome P450"/>
    <property type="match status" value="1"/>
</dbReference>
<evidence type="ECO:0000313" key="13">
    <source>
        <dbReference type="Proteomes" id="UP001154282"/>
    </source>
</evidence>
<evidence type="ECO:0000256" key="4">
    <source>
        <dbReference type="ARBA" id="ARBA00022723"/>
    </source>
</evidence>
<evidence type="ECO:0000256" key="1">
    <source>
        <dbReference type="ARBA" id="ARBA00001971"/>
    </source>
</evidence>